<keyword evidence="9" id="KW-0378">Hydrolase</keyword>
<evidence type="ECO:0000259" key="17">
    <source>
        <dbReference type="Pfam" id="PF05826"/>
    </source>
</evidence>
<dbReference type="GO" id="GO:0050482">
    <property type="term" value="P:arachidonate secretion"/>
    <property type="evidence" value="ECO:0007669"/>
    <property type="project" value="InterPro"/>
</dbReference>
<evidence type="ECO:0000256" key="13">
    <source>
        <dbReference type="ARBA" id="ARBA00023145"/>
    </source>
</evidence>
<evidence type="ECO:0000256" key="6">
    <source>
        <dbReference type="ARBA" id="ARBA00021721"/>
    </source>
</evidence>
<comment type="cofactor">
    <cofactor evidence="2">
        <name>Ca(2+)</name>
        <dbReference type="ChEBI" id="CHEBI:29108"/>
    </cofactor>
</comment>
<feature type="chain" id="PRO_5041391576" description="Phospholipase A2" evidence="16">
    <location>
        <begin position="21"/>
        <end position="244"/>
    </location>
</feature>
<comment type="similarity">
    <text evidence="4">Belongs to the phospholipase A2 family. Group III subfamily.</text>
</comment>
<proteinExistence type="evidence at transcript level"/>
<dbReference type="GO" id="GO:0006644">
    <property type="term" value="P:phospholipid metabolic process"/>
    <property type="evidence" value="ECO:0007669"/>
    <property type="project" value="InterPro"/>
</dbReference>
<dbReference type="InterPro" id="IPR036444">
    <property type="entry name" value="PLipase_A2_dom_sf"/>
</dbReference>
<reference evidence="18" key="1">
    <citation type="submission" date="2023-05" db="EMBL/GenBank/DDBJ databases">
        <authorList>
            <person name="Salabi F."/>
        </authorList>
    </citation>
    <scope>NUCLEOTIDE SEQUENCE</scope>
</reference>
<dbReference type="InterPro" id="IPR033113">
    <property type="entry name" value="PLA2_histidine"/>
</dbReference>
<evidence type="ECO:0000256" key="11">
    <source>
        <dbReference type="ARBA" id="ARBA00022963"/>
    </source>
</evidence>
<evidence type="ECO:0000256" key="12">
    <source>
        <dbReference type="ARBA" id="ARBA00023098"/>
    </source>
</evidence>
<keyword evidence="7" id="KW-0964">Secreted</keyword>
<dbReference type="CDD" id="cd04704">
    <property type="entry name" value="PLA2_bee_venom_like"/>
    <property type="match status" value="1"/>
</dbReference>
<protein>
    <recommendedName>
        <fullName evidence="6">Phospholipase A2</fullName>
        <ecNumber evidence="5">3.1.1.4</ecNumber>
    </recommendedName>
    <alternativeName>
        <fullName evidence="15">Phosphatidylcholine 2-acylhydrolase</fullName>
    </alternativeName>
</protein>
<keyword evidence="10" id="KW-0106">Calcium</keyword>
<dbReference type="GO" id="GO:0005576">
    <property type="term" value="C:extracellular region"/>
    <property type="evidence" value="ECO:0007669"/>
    <property type="project" value="UniProtKB-SubCell"/>
</dbReference>
<evidence type="ECO:0000256" key="3">
    <source>
        <dbReference type="ARBA" id="ARBA00004613"/>
    </source>
</evidence>
<keyword evidence="8" id="KW-0479">Metal-binding</keyword>
<comment type="subcellular location">
    <subcellularLocation>
        <location evidence="3">Secreted</location>
    </subcellularLocation>
</comment>
<evidence type="ECO:0000256" key="15">
    <source>
        <dbReference type="ARBA" id="ARBA00029903"/>
    </source>
</evidence>
<dbReference type="GO" id="GO:0004623">
    <property type="term" value="F:phospholipase A2 activity"/>
    <property type="evidence" value="ECO:0007669"/>
    <property type="project" value="UniProtKB-EC"/>
</dbReference>
<accession>A0AA50AIQ7</accession>
<dbReference type="InterPro" id="IPR016090">
    <property type="entry name" value="PLA2-like_dom"/>
</dbReference>
<comment type="catalytic activity">
    <reaction evidence="1">
        <text>a 1,2-diacyl-sn-glycero-3-phosphocholine + H2O = a 1-acyl-sn-glycero-3-phosphocholine + a fatty acid + H(+)</text>
        <dbReference type="Rhea" id="RHEA:15801"/>
        <dbReference type="ChEBI" id="CHEBI:15377"/>
        <dbReference type="ChEBI" id="CHEBI:15378"/>
        <dbReference type="ChEBI" id="CHEBI:28868"/>
        <dbReference type="ChEBI" id="CHEBI:57643"/>
        <dbReference type="ChEBI" id="CHEBI:58168"/>
        <dbReference type="EC" id="3.1.1.4"/>
    </reaction>
</comment>
<dbReference type="AlphaFoldDB" id="A0AA50AIQ7"/>
<dbReference type="Gene3D" id="1.20.90.10">
    <property type="entry name" value="Phospholipase A2 domain"/>
    <property type="match status" value="1"/>
</dbReference>
<evidence type="ECO:0000256" key="4">
    <source>
        <dbReference type="ARBA" id="ARBA00009659"/>
    </source>
</evidence>
<dbReference type="SUPFAM" id="SSF48619">
    <property type="entry name" value="Phospholipase A2, PLA2"/>
    <property type="match status" value="1"/>
</dbReference>
<dbReference type="FunFam" id="1.20.90.10:FF:000002">
    <property type="entry name" value="Phospholipase A2 group III"/>
    <property type="match status" value="1"/>
</dbReference>
<dbReference type="PROSITE" id="PS00118">
    <property type="entry name" value="PA2_HIS"/>
    <property type="match status" value="1"/>
</dbReference>
<evidence type="ECO:0000313" key="18">
    <source>
        <dbReference type="EMBL" id="WLP01544.1"/>
    </source>
</evidence>
<keyword evidence="12" id="KW-0443">Lipid metabolism</keyword>
<dbReference type="GO" id="GO:0016042">
    <property type="term" value="P:lipid catabolic process"/>
    <property type="evidence" value="ECO:0007669"/>
    <property type="project" value="UniProtKB-KW"/>
</dbReference>
<feature type="domain" description="Phospholipase A2-like central" evidence="17">
    <location>
        <begin position="99"/>
        <end position="194"/>
    </location>
</feature>
<evidence type="ECO:0000256" key="9">
    <source>
        <dbReference type="ARBA" id="ARBA00022801"/>
    </source>
</evidence>
<dbReference type="GO" id="GO:0046872">
    <property type="term" value="F:metal ion binding"/>
    <property type="evidence" value="ECO:0007669"/>
    <property type="project" value="UniProtKB-KW"/>
</dbReference>
<name>A0AA50AIQ7_ANDCR</name>
<evidence type="ECO:0000256" key="7">
    <source>
        <dbReference type="ARBA" id="ARBA00022525"/>
    </source>
</evidence>
<evidence type="ECO:0000256" key="10">
    <source>
        <dbReference type="ARBA" id="ARBA00022837"/>
    </source>
</evidence>
<keyword evidence="13" id="KW-0865">Zymogen</keyword>
<keyword evidence="16" id="KW-0732">Signal</keyword>
<evidence type="ECO:0000256" key="8">
    <source>
        <dbReference type="ARBA" id="ARBA00022723"/>
    </source>
</evidence>
<evidence type="ECO:0000256" key="2">
    <source>
        <dbReference type="ARBA" id="ARBA00001913"/>
    </source>
</evidence>
<dbReference type="PANTHER" id="PTHR12253">
    <property type="entry name" value="RH14732P"/>
    <property type="match status" value="1"/>
</dbReference>
<keyword evidence="14" id="KW-1015">Disulfide bond</keyword>
<evidence type="ECO:0000256" key="16">
    <source>
        <dbReference type="SAM" id="SignalP"/>
    </source>
</evidence>
<dbReference type="EMBL" id="OQ982091">
    <property type="protein sequence ID" value="WLP01544.1"/>
    <property type="molecule type" value="mRNA"/>
</dbReference>
<feature type="signal peptide" evidence="16">
    <location>
        <begin position="1"/>
        <end position="20"/>
    </location>
</feature>
<evidence type="ECO:0000256" key="1">
    <source>
        <dbReference type="ARBA" id="ARBA00001604"/>
    </source>
</evidence>
<evidence type="ECO:0000256" key="14">
    <source>
        <dbReference type="ARBA" id="ARBA00023157"/>
    </source>
</evidence>
<dbReference type="Pfam" id="PF05826">
    <property type="entry name" value="Phospholip_A2_2"/>
    <property type="match status" value="1"/>
</dbReference>
<evidence type="ECO:0000256" key="5">
    <source>
        <dbReference type="ARBA" id="ARBA00013278"/>
    </source>
</evidence>
<dbReference type="EC" id="3.1.1.4" evidence="5"/>
<organism evidence="18">
    <name type="scientific">Androctonus crassicauda</name>
    <name type="common">Arabian fat-tailed scorpion</name>
    <dbReference type="NCBI Taxonomy" id="122909"/>
    <lineage>
        <taxon>Eukaryota</taxon>
        <taxon>Metazoa</taxon>
        <taxon>Ecdysozoa</taxon>
        <taxon>Arthropoda</taxon>
        <taxon>Chelicerata</taxon>
        <taxon>Arachnida</taxon>
        <taxon>Scorpiones</taxon>
        <taxon>Buthida</taxon>
        <taxon>Buthoidea</taxon>
        <taxon>Buthidae</taxon>
        <taxon>Androctonus</taxon>
    </lineage>
</organism>
<sequence length="244" mass="28389">MIVFFLSVSAIILQISVSKALIYVYPYGSKIILVEPHEDPLKVETKRCYLYEERSNDNYIMKKSVDIDENTIKLLKCESNDTKIRIKRSADEFFRSLTIFPGTNWCGAGNISDDDEDLGALDRTDNCCRQHDQCFDTINANQTKYGLKNRGLITLSHCDCDDEFYQCLREVNTPVSHSIGKLFFNILRVKCFRKEYPIIGCKRAIGILKRCDEYELDEEKAKKWQMFDPKKYRVPLLGPLDFLF</sequence>
<keyword evidence="11" id="KW-0442">Lipid degradation</keyword>